<evidence type="ECO:0000313" key="2">
    <source>
        <dbReference type="Proteomes" id="UP000708208"/>
    </source>
</evidence>
<evidence type="ECO:0000313" key="1">
    <source>
        <dbReference type="EMBL" id="CAG7734717.1"/>
    </source>
</evidence>
<protein>
    <submittedName>
        <fullName evidence="1">Uncharacterized protein</fullName>
    </submittedName>
</protein>
<keyword evidence="2" id="KW-1185">Reference proteome</keyword>
<organism evidence="1 2">
    <name type="scientific">Allacma fusca</name>
    <dbReference type="NCBI Taxonomy" id="39272"/>
    <lineage>
        <taxon>Eukaryota</taxon>
        <taxon>Metazoa</taxon>
        <taxon>Ecdysozoa</taxon>
        <taxon>Arthropoda</taxon>
        <taxon>Hexapoda</taxon>
        <taxon>Collembola</taxon>
        <taxon>Symphypleona</taxon>
        <taxon>Sminthuridae</taxon>
        <taxon>Allacma</taxon>
    </lineage>
</organism>
<dbReference type="Proteomes" id="UP000708208">
    <property type="component" value="Unassembled WGS sequence"/>
</dbReference>
<accession>A0A8J2PF41</accession>
<name>A0A8J2PF41_9HEXA</name>
<proteinExistence type="predicted"/>
<sequence>MTLTEDVTNAMLEVAMLAHDVSKVSLDSILFNNEIRKMREEGTDLFENARRMDSALQNNSYTGVPKHFIEDLQRQVELIRNNVISLREMLSVTKSYASKVENPTRFQCTYSSSEGHSSSLTLANSSSNLLKTPQRNVSTAAASTCSSSSCYCFDCKQGRLSINWTPVSGSVLSDYTAQSPFFVESSSSGSLNDCESLYPASNASYY</sequence>
<comment type="caution">
    <text evidence="1">The sequence shown here is derived from an EMBL/GenBank/DDBJ whole genome shotgun (WGS) entry which is preliminary data.</text>
</comment>
<reference evidence="1" key="1">
    <citation type="submission" date="2021-06" db="EMBL/GenBank/DDBJ databases">
        <authorList>
            <person name="Hodson N. C."/>
            <person name="Mongue J. A."/>
            <person name="Jaron S. K."/>
        </authorList>
    </citation>
    <scope>NUCLEOTIDE SEQUENCE</scope>
</reference>
<gene>
    <name evidence="1" type="ORF">AFUS01_LOCUS23092</name>
</gene>
<dbReference type="AlphaFoldDB" id="A0A8J2PF41"/>
<dbReference type="EMBL" id="CAJVCH010275270">
    <property type="protein sequence ID" value="CAG7734717.1"/>
    <property type="molecule type" value="Genomic_DNA"/>
</dbReference>